<reference evidence="11" key="1">
    <citation type="submission" date="2021-06" db="EMBL/GenBank/DDBJ databases">
        <authorList>
            <person name="Kallberg Y."/>
            <person name="Tangrot J."/>
            <person name="Rosling A."/>
        </authorList>
    </citation>
    <scope>NUCLEOTIDE SEQUENCE</scope>
    <source>
        <strain evidence="11">MA453B</strain>
    </source>
</reference>
<protein>
    <submittedName>
        <fullName evidence="11">13939_t:CDS:1</fullName>
    </submittedName>
</protein>
<evidence type="ECO:0000256" key="8">
    <source>
        <dbReference type="ARBA" id="ARBA00023136"/>
    </source>
</evidence>
<name>A0A9N9AQV9_9GLOM</name>
<comment type="similarity">
    <text evidence="2">Belongs to the oligopeptide OPT transporter family.</text>
</comment>
<feature type="transmembrane region" description="Helical" evidence="10">
    <location>
        <begin position="417"/>
        <end position="435"/>
    </location>
</feature>
<keyword evidence="6" id="KW-0653">Protein transport</keyword>
<evidence type="ECO:0000256" key="7">
    <source>
        <dbReference type="ARBA" id="ARBA00022989"/>
    </source>
</evidence>
<evidence type="ECO:0000256" key="9">
    <source>
        <dbReference type="SAM" id="MobiDB-lite"/>
    </source>
</evidence>
<keyword evidence="3" id="KW-0813">Transport</keyword>
<evidence type="ECO:0000256" key="2">
    <source>
        <dbReference type="ARBA" id="ARBA00008807"/>
    </source>
</evidence>
<evidence type="ECO:0000256" key="10">
    <source>
        <dbReference type="SAM" id="Phobius"/>
    </source>
</evidence>
<keyword evidence="12" id="KW-1185">Reference proteome</keyword>
<evidence type="ECO:0000256" key="5">
    <source>
        <dbReference type="ARBA" id="ARBA00022856"/>
    </source>
</evidence>
<feature type="region of interest" description="Disordered" evidence="9">
    <location>
        <begin position="1"/>
        <end position="31"/>
    </location>
</feature>
<feature type="transmembrane region" description="Helical" evidence="10">
    <location>
        <begin position="531"/>
        <end position="550"/>
    </location>
</feature>
<evidence type="ECO:0000313" key="12">
    <source>
        <dbReference type="Proteomes" id="UP000789405"/>
    </source>
</evidence>
<sequence>MADNNAKEDSVYNDANVKTHDEGKKFEKDVNGNNYDEENNIEIESEDGSEIGIISAAVNTNDDPSLPCLTFRFWVLSTEHVCIAAAATAGGISAFAVDIISIQELFYNTRVNFLVGFLLMLSTQMIGYGLVGLVRKYLVHSPKMIWPQSLVYANMYNTLHGNTSETNDKIRFFYIAFISMFVWQFVPEYMFTWLANVAILCLIAPNNNAIKTLGSVYKGAGLLNFSFNWNAIGHAAPLYTPWWSQINSYIGVVLAIWVIGPLLYFNNVFDAQKFPFLSIHSYDKDGKIYNQTKIINPTTGAHNVTAYENYSPVFLSATFAVCYGYSFMQLPATICHVVLFHGKEVWNQYKKTKEEEDEADIQSELVCGFILPGRPIANIYFKIYGRVSLSQCLLFVQDLKLGHYMKIPPRSMFKSQIWGTFVGIIINYWALNIIINKKRIYLDGTKPDPSGQWTGLKSEIFNTASIVWGLIGPERTFGSSSIYNLLLWGFLIGGFLPIPFYLLHRKFPNAKFNFVNIPVIFHGLTTFPGTLPNFIITGFIVSFLSQFYAFRYKNKWWKK</sequence>
<keyword evidence="4 10" id="KW-0812">Transmembrane</keyword>
<evidence type="ECO:0000256" key="6">
    <source>
        <dbReference type="ARBA" id="ARBA00022927"/>
    </source>
</evidence>
<feature type="transmembrane region" description="Helical" evidence="10">
    <location>
        <begin position="485"/>
        <end position="503"/>
    </location>
</feature>
<dbReference type="AlphaFoldDB" id="A0A9N9AQV9"/>
<evidence type="ECO:0000256" key="1">
    <source>
        <dbReference type="ARBA" id="ARBA00004141"/>
    </source>
</evidence>
<feature type="compositionally biased region" description="Basic and acidic residues" evidence="9">
    <location>
        <begin position="1"/>
        <end position="10"/>
    </location>
</feature>
<accession>A0A9N9AQV9</accession>
<comment type="caution">
    <text evidence="11">The sequence shown here is derived from an EMBL/GenBank/DDBJ whole genome shotgun (WGS) entry which is preliminary data.</text>
</comment>
<keyword evidence="8 10" id="KW-0472">Membrane</keyword>
<dbReference type="PANTHER" id="PTHR22601">
    <property type="entry name" value="ISP4 LIKE PROTEIN"/>
    <property type="match status" value="1"/>
</dbReference>
<feature type="compositionally biased region" description="Basic and acidic residues" evidence="9">
    <location>
        <begin position="17"/>
        <end position="30"/>
    </location>
</feature>
<dbReference type="EMBL" id="CAJVPY010001795">
    <property type="protein sequence ID" value="CAG8536895.1"/>
    <property type="molecule type" value="Genomic_DNA"/>
</dbReference>
<proteinExistence type="inferred from homology"/>
<feature type="transmembrane region" description="Helical" evidence="10">
    <location>
        <begin position="246"/>
        <end position="265"/>
    </location>
</feature>
<dbReference type="InterPro" id="IPR004648">
    <property type="entry name" value="Oligpept_transpt"/>
</dbReference>
<evidence type="ECO:0000256" key="4">
    <source>
        <dbReference type="ARBA" id="ARBA00022692"/>
    </source>
</evidence>
<keyword evidence="5" id="KW-0571">Peptide transport</keyword>
<feature type="transmembrane region" description="Helical" evidence="10">
    <location>
        <begin position="81"/>
        <end position="102"/>
    </location>
</feature>
<dbReference type="Pfam" id="PF03169">
    <property type="entry name" value="OPT"/>
    <property type="match status" value="2"/>
</dbReference>
<dbReference type="Proteomes" id="UP000789405">
    <property type="component" value="Unassembled WGS sequence"/>
</dbReference>
<evidence type="ECO:0000313" key="11">
    <source>
        <dbReference type="EMBL" id="CAG8536895.1"/>
    </source>
</evidence>
<feature type="transmembrane region" description="Helical" evidence="10">
    <location>
        <begin position="114"/>
        <end position="134"/>
    </location>
</feature>
<dbReference type="NCBIfam" id="TIGR00728">
    <property type="entry name" value="OPT_sfam"/>
    <property type="match status" value="2"/>
</dbReference>
<comment type="subcellular location">
    <subcellularLocation>
        <location evidence="1">Membrane</location>
        <topology evidence="1">Multi-pass membrane protein</topology>
    </subcellularLocation>
</comment>
<dbReference type="GO" id="GO:0015031">
    <property type="term" value="P:protein transport"/>
    <property type="evidence" value="ECO:0007669"/>
    <property type="project" value="UniProtKB-KW"/>
</dbReference>
<evidence type="ECO:0000256" key="3">
    <source>
        <dbReference type="ARBA" id="ARBA00022448"/>
    </source>
</evidence>
<dbReference type="OrthoDB" id="9986677at2759"/>
<dbReference type="InterPro" id="IPR004813">
    <property type="entry name" value="OPT"/>
</dbReference>
<feature type="transmembrane region" description="Helical" evidence="10">
    <location>
        <begin position="170"/>
        <end position="186"/>
    </location>
</feature>
<keyword evidence="7 10" id="KW-1133">Transmembrane helix</keyword>
<gene>
    <name evidence="11" type="ORF">DERYTH_LOCUS4617</name>
</gene>
<dbReference type="GO" id="GO:0035673">
    <property type="term" value="F:oligopeptide transmembrane transporter activity"/>
    <property type="evidence" value="ECO:0007669"/>
    <property type="project" value="InterPro"/>
</dbReference>
<dbReference type="GO" id="GO:0016020">
    <property type="term" value="C:membrane"/>
    <property type="evidence" value="ECO:0007669"/>
    <property type="project" value="UniProtKB-SubCell"/>
</dbReference>
<organism evidence="11 12">
    <name type="scientific">Dentiscutata erythropus</name>
    <dbReference type="NCBI Taxonomy" id="1348616"/>
    <lineage>
        <taxon>Eukaryota</taxon>
        <taxon>Fungi</taxon>
        <taxon>Fungi incertae sedis</taxon>
        <taxon>Mucoromycota</taxon>
        <taxon>Glomeromycotina</taxon>
        <taxon>Glomeromycetes</taxon>
        <taxon>Diversisporales</taxon>
        <taxon>Gigasporaceae</taxon>
        <taxon>Dentiscutata</taxon>
    </lineage>
</organism>